<protein>
    <submittedName>
        <fullName evidence="1">Uncharacterized protein</fullName>
    </submittedName>
</protein>
<evidence type="ECO:0000313" key="1">
    <source>
        <dbReference type="EMBL" id="ABF96522.1"/>
    </source>
</evidence>
<proteinExistence type="predicted"/>
<sequence length="33" mass="3719">MTSAMTSAPAAARERKLAGIELRKIRENFRELT</sequence>
<organism evidence="1">
    <name type="scientific">Oryza sativa subsp. japonica</name>
    <name type="common">Rice</name>
    <dbReference type="NCBI Taxonomy" id="39947"/>
    <lineage>
        <taxon>Eukaryota</taxon>
        <taxon>Viridiplantae</taxon>
        <taxon>Streptophyta</taxon>
        <taxon>Embryophyta</taxon>
        <taxon>Tracheophyta</taxon>
        <taxon>Spermatophyta</taxon>
        <taxon>Magnoliopsida</taxon>
        <taxon>Liliopsida</taxon>
        <taxon>Poales</taxon>
        <taxon>Poaceae</taxon>
        <taxon>BOP clade</taxon>
        <taxon>Oryzoideae</taxon>
        <taxon>Oryzeae</taxon>
        <taxon>Oryzinae</taxon>
        <taxon>Oryza</taxon>
        <taxon>Oryza sativa</taxon>
    </lineage>
</organism>
<gene>
    <name evidence="1" type="ordered locus">LOC_Os03g29284</name>
</gene>
<accession>Q10JV4</accession>
<reference evidence="1" key="2">
    <citation type="submission" date="2006-06" db="EMBL/GenBank/DDBJ databases">
        <authorList>
            <person name="Buell R."/>
            <person name="Wing R.A."/>
            <person name="McCombie W.A."/>
            <person name="Ouyang S."/>
        </authorList>
    </citation>
    <scope>NUCLEOTIDE SEQUENCE</scope>
</reference>
<name>Q10JV4_ORYSJ</name>
<dbReference type="EMBL" id="DP000009">
    <property type="protein sequence ID" value="ABF96522.1"/>
    <property type="molecule type" value="Genomic_DNA"/>
</dbReference>
<dbReference type="AlphaFoldDB" id="Q10JV4"/>
<reference evidence="1" key="1">
    <citation type="journal article" date="2005" name="Genome Res.">
        <title>Sequence, annotation, and analysis of synteny between rice chromosome 3 and diverged grass species.</title>
        <authorList>
            <consortium name="Rice Chromosome 3 Sequencing Consortium"/>
            <person name="Buell C.R."/>
            <person name="Yuan Q."/>
            <person name="Ouyang S."/>
            <person name="Liu J."/>
            <person name="Zhu W."/>
            <person name="Wang A."/>
            <person name="Maiti R."/>
            <person name="Haas B."/>
            <person name="Wortman J."/>
            <person name="Pertea M."/>
            <person name="Jones K.M."/>
            <person name="Kim M."/>
            <person name="Overton L."/>
            <person name="Tsitrin T."/>
            <person name="Fadrosh D."/>
            <person name="Bera J."/>
            <person name="Weaver B."/>
            <person name="Jin S."/>
            <person name="Johri S."/>
            <person name="Reardon M."/>
            <person name="Webb K."/>
            <person name="Hill J."/>
            <person name="Moffat K."/>
            <person name="Tallon L."/>
            <person name="Van Aken S."/>
            <person name="Lewis M."/>
            <person name="Utterback T."/>
            <person name="Feldblyum T."/>
            <person name="Zismann V."/>
            <person name="Iobst S."/>
            <person name="Hsiao J."/>
            <person name="de Vazeille A.R."/>
            <person name="Salzberg S.L."/>
            <person name="White O."/>
            <person name="Fraser C."/>
            <person name="Yu Y."/>
            <person name="Kim H."/>
            <person name="Rambo T."/>
            <person name="Currie J."/>
            <person name="Collura K."/>
            <person name="Kernodle-Thompson S."/>
            <person name="Wei F."/>
            <person name="Kudrna K."/>
            <person name="Ammiraju J.S."/>
            <person name="Luo M."/>
            <person name="Goicoechea J.L."/>
            <person name="Wing R.A."/>
            <person name="Henry D."/>
            <person name="Oates R."/>
            <person name="Palmer M."/>
            <person name="Pries G."/>
            <person name="Saski C."/>
            <person name="Simmons J."/>
            <person name="Soderlund C."/>
            <person name="Nelson W."/>
            <person name="de la Bastide M."/>
            <person name="Spiegel L."/>
            <person name="Nascimento L."/>
            <person name="Huang E."/>
            <person name="Preston R."/>
            <person name="Zutavern T."/>
            <person name="Palmer L."/>
            <person name="O'Shaughnessy A."/>
            <person name="Dike S."/>
            <person name="McCombie W.R."/>
            <person name="Minx P."/>
            <person name="Cordum H."/>
            <person name="Wilson R."/>
            <person name="Jin W."/>
            <person name="Lee H.R."/>
            <person name="Jiang J."/>
            <person name="Jackson S."/>
        </authorList>
    </citation>
    <scope>NUCLEOTIDE SEQUENCE [LARGE SCALE GENOMIC DNA]</scope>
</reference>